<dbReference type="Proteomes" id="UP001597171">
    <property type="component" value="Unassembled WGS sequence"/>
</dbReference>
<evidence type="ECO:0000313" key="6">
    <source>
        <dbReference type="Proteomes" id="UP001597171"/>
    </source>
</evidence>
<feature type="region of interest" description="Disordered" evidence="3">
    <location>
        <begin position="213"/>
        <end position="254"/>
    </location>
</feature>
<dbReference type="Gene3D" id="3.40.50.720">
    <property type="entry name" value="NAD(P)-binding Rossmann-like Domain"/>
    <property type="match status" value="1"/>
</dbReference>
<dbReference type="InterPro" id="IPR036291">
    <property type="entry name" value="NAD(P)-bd_dom_sf"/>
</dbReference>
<dbReference type="InterPro" id="IPR003148">
    <property type="entry name" value="RCK_N"/>
</dbReference>
<reference evidence="6" key="1">
    <citation type="journal article" date="2019" name="Int. J. Syst. Evol. Microbiol.">
        <title>The Global Catalogue of Microorganisms (GCM) 10K type strain sequencing project: providing services to taxonomists for standard genome sequencing and annotation.</title>
        <authorList>
            <consortium name="The Broad Institute Genomics Platform"/>
            <consortium name="The Broad Institute Genome Sequencing Center for Infectious Disease"/>
            <person name="Wu L."/>
            <person name="Ma J."/>
        </authorList>
    </citation>
    <scope>NUCLEOTIDE SEQUENCE [LARGE SCALE GENOMIC DNA]</scope>
    <source>
        <strain evidence="6">CCUG 61696</strain>
    </source>
</reference>
<dbReference type="SUPFAM" id="SSF51735">
    <property type="entry name" value="NAD(P)-binding Rossmann-fold domains"/>
    <property type="match status" value="1"/>
</dbReference>
<evidence type="ECO:0000313" key="5">
    <source>
        <dbReference type="EMBL" id="MFD1333476.1"/>
    </source>
</evidence>
<proteinExistence type="inferred from homology"/>
<feature type="domain" description="RCK N-terminal" evidence="4">
    <location>
        <begin position="58"/>
        <end position="175"/>
    </location>
</feature>
<feature type="region of interest" description="Disordered" evidence="3">
    <location>
        <begin position="1"/>
        <end position="49"/>
    </location>
</feature>
<feature type="compositionally biased region" description="Acidic residues" evidence="3">
    <location>
        <begin position="33"/>
        <end position="49"/>
    </location>
</feature>
<evidence type="ECO:0000259" key="4">
    <source>
        <dbReference type="PROSITE" id="PS51201"/>
    </source>
</evidence>
<feature type="compositionally biased region" description="Low complexity" evidence="3">
    <location>
        <begin position="21"/>
        <end position="32"/>
    </location>
</feature>
<dbReference type="RefSeq" id="WP_378777061.1">
    <property type="nucleotide sequence ID" value="NZ_JBHTMX010000236.1"/>
</dbReference>
<dbReference type="EMBL" id="JBHTMX010000236">
    <property type="protein sequence ID" value="MFD1333476.1"/>
    <property type="molecule type" value="Genomic_DNA"/>
</dbReference>
<dbReference type="PANTHER" id="PTHR42751:SF1">
    <property type="entry name" value="CATION_PROTON ANTIPORTER YBAL-RELATED"/>
    <property type="match status" value="1"/>
</dbReference>
<gene>
    <name evidence="5" type="ORF">ACFQ4O_15860</name>
</gene>
<organism evidence="5 6">
    <name type="scientific">Methylopila musalis</name>
    <dbReference type="NCBI Taxonomy" id="1134781"/>
    <lineage>
        <taxon>Bacteria</taxon>
        <taxon>Pseudomonadati</taxon>
        <taxon>Pseudomonadota</taxon>
        <taxon>Alphaproteobacteria</taxon>
        <taxon>Hyphomicrobiales</taxon>
        <taxon>Methylopilaceae</taxon>
        <taxon>Methylopila</taxon>
    </lineage>
</organism>
<sequence>APVAAAATPAVAVTPPPVAEPVPDAAAVASEAAPDEASAEESTELVEDDVTATPTELSGHVVLVGYGRVGALVGERLRATETPFLVIEDTEKAIAALKEISVEVIAGNAASSDVLALAGLDRAATLVVAIPNAFEAGQVIEQARKINPELAIVARAHAQAEIEHFTKLGANQVIMGEREIARGMTRALGIGDQLAGDLPTEKPGVIASVAEASQAVAETPEPAVERTEAKTETPESPTADAAVPPPVGAEPVKG</sequence>
<dbReference type="Pfam" id="PF02254">
    <property type="entry name" value="TrkA_N"/>
    <property type="match status" value="1"/>
</dbReference>
<feature type="compositionally biased region" description="Basic and acidic residues" evidence="3">
    <location>
        <begin position="223"/>
        <end position="233"/>
    </location>
</feature>
<dbReference type="PANTHER" id="PTHR42751">
    <property type="entry name" value="SODIUM/HYDROGEN EXCHANGER FAMILY/TRKA DOMAIN PROTEIN"/>
    <property type="match status" value="1"/>
</dbReference>
<feature type="compositionally biased region" description="Low complexity" evidence="3">
    <location>
        <begin position="1"/>
        <end position="13"/>
    </location>
</feature>
<keyword evidence="2" id="KW-0813">Transport</keyword>
<accession>A0ABW3ZAU2</accession>
<evidence type="ECO:0000256" key="2">
    <source>
        <dbReference type="ARBA" id="ARBA00022448"/>
    </source>
</evidence>
<name>A0ABW3ZAU2_9HYPH</name>
<comment type="caution">
    <text evidence="5">The sequence shown here is derived from an EMBL/GenBank/DDBJ whole genome shotgun (WGS) entry which is preliminary data.</text>
</comment>
<evidence type="ECO:0000256" key="1">
    <source>
        <dbReference type="ARBA" id="ARBA00005551"/>
    </source>
</evidence>
<feature type="non-terminal residue" evidence="5">
    <location>
        <position position="1"/>
    </location>
</feature>
<evidence type="ECO:0000256" key="3">
    <source>
        <dbReference type="SAM" id="MobiDB-lite"/>
    </source>
</evidence>
<comment type="similarity">
    <text evidence="1">Belongs to the monovalent cation:proton antiporter 2 (CPA2) transporter (TC 2.A.37) family.</text>
</comment>
<protein>
    <submittedName>
        <fullName evidence="5">NAD-binding protein</fullName>
    </submittedName>
</protein>
<keyword evidence="6" id="KW-1185">Reference proteome</keyword>
<dbReference type="PROSITE" id="PS51201">
    <property type="entry name" value="RCK_N"/>
    <property type="match status" value="1"/>
</dbReference>